<name>A0A4C1TFD1_EUMVA</name>
<proteinExistence type="predicted"/>
<accession>A0A4C1TFD1</accession>
<evidence type="ECO:0000313" key="3">
    <source>
        <dbReference type="Proteomes" id="UP000299102"/>
    </source>
</evidence>
<protein>
    <submittedName>
        <fullName evidence="2">Uncharacterized protein</fullName>
    </submittedName>
</protein>
<dbReference type="AlphaFoldDB" id="A0A4C1TFD1"/>
<dbReference type="EMBL" id="BGZK01000054">
    <property type="protein sequence ID" value="GBP12916.1"/>
    <property type="molecule type" value="Genomic_DNA"/>
</dbReference>
<evidence type="ECO:0000256" key="1">
    <source>
        <dbReference type="SAM" id="MobiDB-lite"/>
    </source>
</evidence>
<organism evidence="2 3">
    <name type="scientific">Eumeta variegata</name>
    <name type="common">Bagworm moth</name>
    <name type="synonym">Eumeta japonica</name>
    <dbReference type="NCBI Taxonomy" id="151549"/>
    <lineage>
        <taxon>Eukaryota</taxon>
        <taxon>Metazoa</taxon>
        <taxon>Ecdysozoa</taxon>
        <taxon>Arthropoda</taxon>
        <taxon>Hexapoda</taxon>
        <taxon>Insecta</taxon>
        <taxon>Pterygota</taxon>
        <taxon>Neoptera</taxon>
        <taxon>Endopterygota</taxon>
        <taxon>Lepidoptera</taxon>
        <taxon>Glossata</taxon>
        <taxon>Ditrysia</taxon>
        <taxon>Tineoidea</taxon>
        <taxon>Psychidae</taxon>
        <taxon>Oiketicinae</taxon>
        <taxon>Eumeta</taxon>
    </lineage>
</organism>
<feature type="compositionally biased region" description="Polar residues" evidence="1">
    <location>
        <begin position="39"/>
        <end position="57"/>
    </location>
</feature>
<feature type="region of interest" description="Disordered" evidence="1">
    <location>
        <begin position="39"/>
        <end position="59"/>
    </location>
</feature>
<sequence length="106" mass="11743">MGQWSRRASRSSGILGSLEVSADILELIGKNARASISTRVQIQSAGSPTRSESSRSGIRNMKFRSDLMEEVKHYSVLEQLPKRSKPGIYPYTPSKTCNSVAITTRR</sequence>
<evidence type="ECO:0000313" key="2">
    <source>
        <dbReference type="EMBL" id="GBP12916.1"/>
    </source>
</evidence>
<dbReference type="Proteomes" id="UP000299102">
    <property type="component" value="Unassembled WGS sequence"/>
</dbReference>
<gene>
    <name evidence="2" type="ORF">EVAR_79263_1</name>
</gene>
<keyword evidence="3" id="KW-1185">Reference proteome</keyword>
<comment type="caution">
    <text evidence="2">The sequence shown here is derived from an EMBL/GenBank/DDBJ whole genome shotgun (WGS) entry which is preliminary data.</text>
</comment>
<reference evidence="2 3" key="1">
    <citation type="journal article" date="2019" name="Commun. Biol.">
        <title>The bagworm genome reveals a unique fibroin gene that provides high tensile strength.</title>
        <authorList>
            <person name="Kono N."/>
            <person name="Nakamura H."/>
            <person name="Ohtoshi R."/>
            <person name="Tomita M."/>
            <person name="Numata K."/>
            <person name="Arakawa K."/>
        </authorList>
    </citation>
    <scope>NUCLEOTIDE SEQUENCE [LARGE SCALE GENOMIC DNA]</scope>
</reference>